<dbReference type="KEGG" id="mpsy:CEK71_06565"/>
<gene>
    <name evidence="2" type="ORF">CEK71_06565</name>
</gene>
<dbReference type="PANTHER" id="PTHR23150">
    <property type="entry name" value="SULFATASE MODIFYING FACTOR 1, 2"/>
    <property type="match status" value="1"/>
</dbReference>
<proteinExistence type="predicted"/>
<dbReference type="PANTHER" id="PTHR23150:SF19">
    <property type="entry name" value="FORMYLGLYCINE-GENERATING ENZYME"/>
    <property type="match status" value="1"/>
</dbReference>
<evidence type="ECO:0000313" key="2">
    <source>
        <dbReference type="EMBL" id="ASF45761.1"/>
    </source>
</evidence>
<dbReference type="Gene3D" id="3.90.1580.10">
    <property type="entry name" value="paralog of FGE (formylglycine-generating enzyme)"/>
    <property type="match status" value="1"/>
</dbReference>
<dbReference type="InterPro" id="IPR042095">
    <property type="entry name" value="SUMF_sf"/>
</dbReference>
<dbReference type="OrthoDB" id="9768004at2"/>
<feature type="domain" description="Sulfatase-modifying factor enzyme-like" evidence="1">
    <location>
        <begin position="38"/>
        <end position="119"/>
    </location>
</feature>
<dbReference type="SUPFAM" id="SSF56436">
    <property type="entry name" value="C-type lectin-like"/>
    <property type="match status" value="1"/>
</dbReference>
<dbReference type="GO" id="GO:0120147">
    <property type="term" value="F:formylglycine-generating oxidase activity"/>
    <property type="evidence" value="ECO:0007669"/>
    <property type="project" value="TreeGrafter"/>
</dbReference>
<evidence type="ECO:0000259" key="1">
    <source>
        <dbReference type="Pfam" id="PF03781"/>
    </source>
</evidence>
<accession>A0A1Z4BWW5</accession>
<dbReference type="AlphaFoldDB" id="A0A1Z4BWW5"/>
<organism evidence="2 3">
    <name type="scientific">Methylovulum psychrotolerans</name>
    <dbReference type="NCBI Taxonomy" id="1704499"/>
    <lineage>
        <taxon>Bacteria</taxon>
        <taxon>Pseudomonadati</taxon>
        <taxon>Pseudomonadota</taxon>
        <taxon>Gammaproteobacteria</taxon>
        <taxon>Methylococcales</taxon>
        <taxon>Methylococcaceae</taxon>
        <taxon>Methylovulum</taxon>
    </lineage>
</organism>
<name>A0A1Z4BWW5_9GAMM</name>
<evidence type="ECO:0000313" key="3">
    <source>
        <dbReference type="Proteomes" id="UP000197019"/>
    </source>
</evidence>
<dbReference type="Proteomes" id="UP000197019">
    <property type="component" value="Chromosome"/>
</dbReference>
<dbReference type="Pfam" id="PF03781">
    <property type="entry name" value="FGE-sulfatase"/>
    <property type="match status" value="1"/>
</dbReference>
<sequence length="125" mass="13965">MSYFYMYVGCTRPWGKEYLTGFANIDEIMGDVGPHYLQRTSAVGIYPQGNSRQGISDLSGNVWEWCLNSYQDPGNTALSGTFSRVLRGGSWYRFQGHARASYRLSRGPGLRYGPVGFRVCCASPI</sequence>
<dbReference type="InterPro" id="IPR005532">
    <property type="entry name" value="SUMF_dom"/>
</dbReference>
<protein>
    <recommendedName>
        <fullName evidence="1">Sulfatase-modifying factor enzyme-like domain-containing protein</fullName>
    </recommendedName>
</protein>
<dbReference type="InterPro" id="IPR016187">
    <property type="entry name" value="CTDL_fold"/>
</dbReference>
<dbReference type="RefSeq" id="WP_088618637.1">
    <property type="nucleotide sequence ID" value="NZ_CP022129.1"/>
</dbReference>
<dbReference type="InterPro" id="IPR051043">
    <property type="entry name" value="Sulfatase_Mod_Factor_Kinase"/>
</dbReference>
<keyword evidence="3" id="KW-1185">Reference proteome</keyword>
<dbReference type="EMBL" id="CP022129">
    <property type="protein sequence ID" value="ASF45761.1"/>
    <property type="molecule type" value="Genomic_DNA"/>
</dbReference>
<reference evidence="2 3" key="1">
    <citation type="submission" date="2017-06" db="EMBL/GenBank/DDBJ databases">
        <title>Genome Sequencing of the methanotroph Methylovulum psychrotolerants str. HV10-M2 isolated from a high-altitude environment.</title>
        <authorList>
            <person name="Mateos-Rivera A."/>
        </authorList>
    </citation>
    <scope>NUCLEOTIDE SEQUENCE [LARGE SCALE GENOMIC DNA]</scope>
    <source>
        <strain evidence="2 3">HV10_M2</strain>
    </source>
</reference>